<dbReference type="Gene3D" id="2.60.40.1090">
    <property type="entry name" value="Fimbrial-type adhesion domain"/>
    <property type="match status" value="1"/>
</dbReference>
<evidence type="ECO:0000259" key="4">
    <source>
        <dbReference type="Pfam" id="PF00419"/>
    </source>
</evidence>
<feature type="domain" description="Fimbrial-type adhesion" evidence="4">
    <location>
        <begin position="220"/>
        <end position="365"/>
    </location>
</feature>
<accession>A0A380QD02</accession>
<dbReference type="PANTHER" id="PTHR33420">
    <property type="entry name" value="FIMBRIAL SUBUNIT ELFA-RELATED"/>
    <property type="match status" value="1"/>
</dbReference>
<evidence type="ECO:0000313" key="6">
    <source>
        <dbReference type="Proteomes" id="UP000255087"/>
    </source>
</evidence>
<dbReference type="RefSeq" id="WP_115115667.1">
    <property type="nucleotide sequence ID" value="NZ_UHJC01000001.1"/>
</dbReference>
<sequence length="366" mass="37763">MKKSIFLILRCERYKAGLLLLLILLCTTSKPSFAALIANSCSVAILGAGGETPFVIKALPVTLTNGFVLGTMNFSVATKYTKTALTSDYLHVGGWSLAVQGSALPVATTVPGVKMSVDIDGAVFGGYAWGNTTVPLVLTAPGTQVTRNSRVTAQLIVTDASIYQGGTINWFGVQRDFAVVSGNDQVWIAKNVTAGGSRCGGLVTFYIGATDIVLPPPTVATCNLGATDIVVALDPVDTSSLQTQGDRVGGQAFSIPLGSCAKDAKPYITFTDSSNKANRTNILSLSPSSTATGVGLVLEKSDGNLVTFGAENASVSASNVGQFLIGTSTAAGGSMPLNLTARYIRSEGVLKSGNVKADAIFTVAYP</sequence>
<gene>
    <name evidence="5" type="ORF">NCTC8580_03975</name>
</gene>
<protein>
    <submittedName>
        <fullName evidence="5">Fimbrial protein</fullName>
    </submittedName>
</protein>
<dbReference type="AlphaFoldDB" id="A0A380QD02"/>
<keyword evidence="3" id="KW-0281">Fimbrium</keyword>
<dbReference type="Pfam" id="PF00419">
    <property type="entry name" value="Fimbrial"/>
    <property type="match status" value="1"/>
</dbReference>
<organism evidence="5 6">
    <name type="scientific">Yersinia pseudotuberculosis</name>
    <dbReference type="NCBI Taxonomy" id="633"/>
    <lineage>
        <taxon>Bacteria</taxon>
        <taxon>Pseudomonadati</taxon>
        <taxon>Pseudomonadota</taxon>
        <taxon>Gammaproteobacteria</taxon>
        <taxon>Enterobacterales</taxon>
        <taxon>Yersiniaceae</taxon>
        <taxon>Yersinia</taxon>
    </lineage>
</organism>
<dbReference type="InterPro" id="IPR008966">
    <property type="entry name" value="Adhesion_dom_sf"/>
</dbReference>
<name>A0A380QD02_YERPU</name>
<evidence type="ECO:0000256" key="2">
    <source>
        <dbReference type="ARBA" id="ARBA00006671"/>
    </source>
</evidence>
<dbReference type="GO" id="GO:0043709">
    <property type="term" value="P:cell adhesion involved in single-species biofilm formation"/>
    <property type="evidence" value="ECO:0007669"/>
    <property type="project" value="TreeGrafter"/>
</dbReference>
<comment type="subcellular location">
    <subcellularLocation>
        <location evidence="1">Fimbrium</location>
    </subcellularLocation>
</comment>
<dbReference type="InterPro" id="IPR050263">
    <property type="entry name" value="Bact_Fimbrial_Adh_Pro"/>
</dbReference>
<dbReference type="InterPro" id="IPR000259">
    <property type="entry name" value="Adhesion_dom_fimbrial"/>
</dbReference>
<dbReference type="PANTHER" id="PTHR33420:SF14">
    <property type="entry name" value="TYPE 1 FIMBRIN D-MANNOSE SPECIFIC ADHESIN"/>
    <property type="match status" value="1"/>
</dbReference>
<evidence type="ECO:0000313" key="5">
    <source>
        <dbReference type="EMBL" id="SUP85974.1"/>
    </source>
</evidence>
<dbReference type="EMBL" id="UHJC01000001">
    <property type="protein sequence ID" value="SUP85974.1"/>
    <property type="molecule type" value="Genomic_DNA"/>
</dbReference>
<evidence type="ECO:0000256" key="1">
    <source>
        <dbReference type="ARBA" id="ARBA00004561"/>
    </source>
</evidence>
<evidence type="ECO:0000256" key="3">
    <source>
        <dbReference type="ARBA" id="ARBA00023263"/>
    </source>
</evidence>
<dbReference type="SUPFAM" id="SSF49401">
    <property type="entry name" value="Bacterial adhesins"/>
    <property type="match status" value="1"/>
</dbReference>
<comment type="similarity">
    <text evidence="2">Belongs to the fimbrial protein family.</text>
</comment>
<proteinExistence type="inferred from homology"/>
<dbReference type="InterPro" id="IPR036937">
    <property type="entry name" value="Adhesion_dom_fimbrial_sf"/>
</dbReference>
<dbReference type="Proteomes" id="UP000255087">
    <property type="component" value="Unassembled WGS sequence"/>
</dbReference>
<reference evidence="5 6" key="1">
    <citation type="submission" date="2018-06" db="EMBL/GenBank/DDBJ databases">
        <authorList>
            <consortium name="Pathogen Informatics"/>
            <person name="Doyle S."/>
        </authorList>
    </citation>
    <scope>NUCLEOTIDE SEQUENCE [LARGE SCALE GENOMIC DNA]</scope>
    <source>
        <strain evidence="5 6">NCTC8580</strain>
    </source>
</reference>
<dbReference type="GO" id="GO:0009289">
    <property type="term" value="C:pilus"/>
    <property type="evidence" value="ECO:0007669"/>
    <property type="project" value="UniProtKB-SubCell"/>
</dbReference>